<feature type="compositionally biased region" description="Basic and acidic residues" evidence="1">
    <location>
        <begin position="32"/>
        <end position="52"/>
    </location>
</feature>
<feature type="compositionally biased region" description="Basic and acidic residues" evidence="1">
    <location>
        <begin position="85"/>
        <end position="112"/>
    </location>
</feature>
<feature type="region of interest" description="Disordered" evidence="1">
    <location>
        <begin position="28"/>
        <end position="126"/>
    </location>
</feature>
<evidence type="ECO:0000313" key="3">
    <source>
        <dbReference type="Proteomes" id="UP000886520"/>
    </source>
</evidence>
<gene>
    <name evidence="2" type="ORF">GOP47_0024413</name>
</gene>
<evidence type="ECO:0000313" key="2">
    <source>
        <dbReference type="EMBL" id="KAI5059993.1"/>
    </source>
</evidence>
<dbReference type="EMBL" id="JABFUD020000024">
    <property type="protein sequence ID" value="KAI5059993.1"/>
    <property type="molecule type" value="Genomic_DNA"/>
</dbReference>
<accession>A0A9D4Z2R2</accession>
<proteinExistence type="predicted"/>
<protein>
    <submittedName>
        <fullName evidence="2">Uncharacterized protein</fullName>
    </submittedName>
</protein>
<dbReference type="AlphaFoldDB" id="A0A9D4Z2R2"/>
<feature type="compositionally biased region" description="Polar residues" evidence="1">
    <location>
        <begin position="149"/>
        <end position="159"/>
    </location>
</feature>
<sequence>MMRERIKARGLAPKRPAVSLAELEQASKKARKALEEATDKPKELRTKKKMDVRPPVTTKTPIETPIKEAEKPGAATEEQTKNLTKKVETTNKEVEPTPEIKKPAAEEKGKEKDEEEVPPETPHPLQEELNKIEGERAAQLMIDIALEQRSASPTPTLQPITLLETPEFVRTKRTKEKQRPSN</sequence>
<name>A0A9D4Z2R2_ADICA</name>
<organism evidence="2 3">
    <name type="scientific">Adiantum capillus-veneris</name>
    <name type="common">Maidenhair fern</name>
    <dbReference type="NCBI Taxonomy" id="13818"/>
    <lineage>
        <taxon>Eukaryota</taxon>
        <taxon>Viridiplantae</taxon>
        <taxon>Streptophyta</taxon>
        <taxon>Embryophyta</taxon>
        <taxon>Tracheophyta</taxon>
        <taxon>Polypodiopsida</taxon>
        <taxon>Polypodiidae</taxon>
        <taxon>Polypodiales</taxon>
        <taxon>Pteridineae</taxon>
        <taxon>Pteridaceae</taxon>
        <taxon>Vittarioideae</taxon>
        <taxon>Adiantum</taxon>
    </lineage>
</organism>
<feature type="region of interest" description="Disordered" evidence="1">
    <location>
        <begin position="148"/>
        <end position="182"/>
    </location>
</feature>
<reference evidence="2" key="1">
    <citation type="submission" date="2021-01" db="EMBL/GenBank/DDBJ databases">
        <title>Adiantum capillus-veneris genome.</title>
        <authorList>
            <person name="Fang Y."/>
            <person name="Liao Q."/>
        </authorList>
    </citation>
    <scope>NUCLEOTIDE SEQUENCE</scope>
    <source>
        <strain evidence="2">H3</strain>
        <tissue evidence="2">Leaf</tissue>
    </source>
</reference>
<keyword evidence="3" id="KW-1185">Reference proteome</keyword>
<comment type="caution">
    <text evidence="2">The sequence shown here is derived from an EMBL/GenBank/DDBJ whole genome shotgun (WGS) entry which is preliminary data.</text>
</comment>
<dbReference type="Proteomes" id="UP000886520">
    <property type="component" value="Chromosome 24"/>
</dbReference>
<evidence type="ECO:0000256" key="1">
    <source>
        <dbReference type="SAM" id="MobiDB-lite"/>
    </source>
</evidence>